<dbReference type="OrthoDB" id="2361368at2"/>
<evidence type="ECO:0000313" key="2">
    <source>
        <dbReference type="Proteomes" id="UP000281813"/>
    </source>
</evidence>
<reference evidence="1 2" key="1">
    <citation type="journal article" date="2015" name="Antonie Van Leeuwenhoek">
        <title>Oceanobacillus bengalensis sp. nov., a bacterium isolated from seawater of the Bay of Bengal.</title>
        <authorList>
            <person name="Yongchang O."/>
            <person name="Xiang W."/>
            <person name="Wang G."/>
        </authorList>
    </citation>
    <scope>NUCLEOTIDE SEQUENCE [LARGE SCALE GENOMIC DNA]</scope>
    <source>
        <strain evidence="1 2">MCCC 1K00260</strain>
    </source>
</reference>
<accession>A0A494YSQ2</accession>
<dbReference type="Proteomes" id="UP000281813">
    <property type="component" value="Unassembled WGS sequence"/>
</dbReference>
<sequence length="99" mass="11908">MAFGIDRAELRAWKSNVKDGKIDFLTHYWLDSRFPGCYTVTKVGCSDINRLIEWGETYNLDPNWIDKHDTYPHFDLFGEYQKKILESENKWEQIERFNL</sequence>
<dbReference type="RefSeq" id="WP_121134044.1">
    <property type="nucleotide sequence ID" value="NZ_JBHUFK010000005.1"/>
</dbReference>
<gene>
    <name evidence="1" type="ORF">D8M05_17270</name>
</gene>
<dbReference type="EMBL" id="RBZO01000036">
    <property type="protein sequence ID" value="RKQ13159.1"/>
    <property type="molecule type" value="Genomic_DNA"/>
</dbReference>
<keyword evidence="2" id="KW-1185">Reference proteome</keyword>
<organism evidence="1 2">
    <name type="scientific">Oceanobacillus bengalensis</name>
    <dbReference type="NCBI Taxonomy" id="1435466"/>
    <lineage>
        <taxon>Bacteria</taxon>
        <taxon>Bacillati</taxon>
        <taxon>Bacillota</taxon>
        <taxon>Bacilli</taxon>
        <taxon>Bacillales</taxon>
        <taxon>Bacillaceae</taxon>
        <taxon>Oceanobacillus</taxon>
    </lineage>
</organism>
<protein>
    <submittedName>
        <fullName evidence="1">Uncharacterized protein</fullName>
    </submittedName>
</protein>
<dbReference type="AlphaFoldDB" id="A0A494YSQ2"/>
<comment type="caution">
    <text evidence="1">The sequence shown here is derived from an EMBL/GenBank/DDBJ whole genome shotgun (WGS) entry which is preliminary data.</text>
</comment>
<evidence type="ECO:0000313" key="1">
    <source>
        <dbReference type="EMBL" id="RKQ13159.1"/>
    </source>
</evidence>
<name>A0A494YSQ2_9BACI</name>
<proteinExistence type="predicted"/>